<evidence type="ECO:0000256" key="1">
    <source>
        <dbReference type="ARBA" id="ARBA00006739"/>
    </source>
</evidence>
<feature type="domain" description="Glycosyltransferase 2-like" evidence="4">
    <location>
        <begin position="7"/>
        <end position="131"/>
    </location>
</feature>
<keyword evidence="6" id="KW-1185">Reference proteome</keyword>
<dbReference type="eggNOG" id="COG0463">
    <property type="taxonomic scope" value="Bacteria"/>
</dbReference>
<comment type="caution">
    <text evidence="5">The sequence shown here is derived from an EMBL/GenBank/DDBJ whole genome shotgun (WGS) entry which is preliminary data.</text>
</comment>
<dbReference type="InterPro" id="IPR029044">
    <property type="entry name" value="Nucleotide-diphossugar_trans"/>
</dbReference>
<evidence type="ECO:0000256" key="3">
    <source>
        <dbReference type="ARBA" id="ARBA00022679"/>
    </source>
</evidence>
<evidence type="ECO:0000259" key="4">
    <source>
        <dbReference type="Pfam" id="PF00535"/>
    </source>
</evidence>
<name>U2RRR8_9BACL</name>
<comment type="similarity">
    <text evidence="1">Belongs to the glycosyltransferase 2 family.</text>
</comment>
<evidence type="ECO:0000313" key="6">
    <source>
        <dbReference type="Proteomes" id="UP000016637"/>
    </source>
</evidence>
<dbReference type="Proteomes" id="UP000016637">
    <property type="component" value="Unassembled WGS sequence"/>
</dbReference>
<evidence type="ECO:0000313" key="5">
    <source>
        <dbReference type="EMBL" id="ERK56243.1"/>
    </source>
</evidence>
<dbReference type="SUPFAM" id="SSF53448">
    <property type="entry name" value="Nucleotide-diphospho-sugar transferases"/>
    <property type="match status" value="1"/>
</dbReference>
<dbReference type="InterPro" id="IPR001173">
    <property type="entry name" value="Glyco_trans_2-like"/>
</dbReference>
<evidence type="ECO:0000256" key="2">
    <source>
        <dbReference type="ARBA" id="ARBA00022676"/>
    </source>
</evidence>
<keyword evidence="3 5" id="KW-0808">Transferase</keyword>
<accession>U2RRR8</accession>
<dbReference type="HOGENOM" id="CLU_025996_25_1_9"/>
<dbReference type="PATRIC" id="fig|1321820.3.peg.1380"/>
<reference evidence="5 6" key="1">
    <citation type="submission" date="2013-08" db="EMBL/GenBank/DDBJ databases">
        <authorList>
            <person name="Weinstock G."/>
            <person name="Sodergren E."/>
            <person name="Wylie T."/>
            <person name="Fulton L."/>
            <person name="Fulton R."/>
            <person name="Fronick C."/>
            <person name="O'Laughlin M."/>
            <person name="Godfrey J."/>
            <person name="Miner T."/>
            <person name="Herter B."/>
            <person name="Appelbaum E."/>
            <person name="Cordes M."/>
            <person name="Lek S."/>
            <person name="Wollam A."/>
            <person name="Pepin K.H."/>
            <person name="Palsikar V.B."/>
            <person name="Mitreva M."/>
            <person name="Wilson R.K."/>
        </authorList>
    </citation>
    <scope>NUCLEOTIDE SEQUENCE [LARGE SCALE GENOMIC DNA]</scope>
    <source>
        <strain evidence="5 6">ATCC 700627</strain>
    </source>
</reference>
<organism evidence="5 6">
    <name type="scientific">Gemella bergeri ATCC 700627</name>
    <dbReference type="NCBI Taxonomy" id="1321820"/>
    <lineage>
        <taxon>Bacteria</taxon>
        <taxon>Bacillati</taxon>
        <taxon>Bacillota</taxon>
        <taxon>Bacilli</taxon>
        <taxon>Bacillales</taxon>
        <taxon>Gemellaceae</taxon>
        <taxon>Gemella</taxon>
    </lineage>
</organism>
<protein>
    <submittedName>
        <fullName evidence="5">Glycosyltransferase, group 2 family protein</fullName>
    </submittedName>
</protein>
<dbReference type="PANTHER" id="PTHR22916">
    <property type="entry name" value="GLYCOSYLTRANSFERASE"/>
    <property type="match status" value="1"/>
</dbReference>
<proteinExistence type="inferred from homology"/>
<dbReference type="Pfam" id="PF00535">
    <property type="entry name" value="Glycos_transf_2"/>
    <property type="match status" value="1"/>
</dbReference>
<dbReference type="GO" id="GO:0016757">
    <property type="term" value="F:glycosyltransferase activity"/>
    <property type="evidence" value="ECO:0007669"/>
    <property type="project" value="UniProtKB-KW"/>
</dbReference>
<gene>
    <name evidence="5" type="ORF">HMPREF1983_01430</name>
</gene>
<sequence>MKNDLISVIVPIYNVEKYLEKSVTSILNQTYGNLEIILVDDGSTDNSGKICDDFKKKDNRIKVLHKKNGGLSDARNYGFSQANGKYIIFIDSDDYIHEKMIETLYNQIINENADVSSCGVTNVYTNSSSPQCKNTELYFVCDKKQFLEKYLIGEQIPGSICNKLMKKEIVNNLKFPVGLIYEDAYYHYDLLKVARKFVINTKPYYYYYHRGDSITTKPYAKKDLAYIDIYTRYYDFVKKDYPDIEDVGFFRLSYAYFFILDKMLLESNYSKFEDYKKVVNFLKINALKITNNKIFRKGRRMATLALLINVKLYRVLLFKNIKQSKQIY</sequence>
<dbReference type="AlphaFoldDB" id="U2RRR8"/>
<dbReference type="EMBL" id="AWVP01000098">
    <property type="protein sequence ID" value="ERK56243.1"/>
    <property type="molecule type" value="Genomic_DNA"/>
</dbReference>
<dbReference type="CDD" id="cd00761">
    <property type="entry name" value="Glyco_tranf_GTA_type"/>
    <property type="match status" value="1"/>
</dbReference>
<dbReference type="Gene3D" id="3.90.550.10">
    <property type="entry name" value="Spore Coat Polysaccharide Biosynthesis Protein SpsA, Chain A"/>
    <property type="match status" value="1"/>
</dbReference>
<dbReference type="RefSeq" id="WP_021753079.1">
    <property type="nucleotide sequence ID" value="NZ_KI271844.1"/>
</dbReference>
<dbReference type="PANTHER" id="PTHR22916:SF51">
    <property type="entry name" value="GLYCOSYLTRANSFERASE EPSH-RELATED"/>
    <property type="match status" value="1"/>
</dbReference>
<keyword evidence="2" id="KW-0328">Glycosyltransferase</keyword>